<comment type="catalytic activity">
    <reaction evidence="10">
        <text>a very-long-chain acyl-CoA + malonyl-CoA + H(+) = a very-long-chain 3-oxoacyl-CoA + CO2 + CoA</text>
        <dbReference type="Rhea" id="RHEA:32727"/>
        <dbReference type="ChEBI" id="CHEBI:15378"/>
        <dbReference type="ChEBI" id="CHEBI:16526"/>
        <dbReference type="ChEBI" id="CHEBI:57287"/>
        <dbReference type="ChEBI" id="CHEBI:57384"/>
        <dbReference type="ChEBI" id="CHEBI:90725"/>
        <dbReference type="ChEBI" id="CHEBI:90736"/>
        <dbReference type="EC" id="2.3.1.199"/>
    </reaction>
</comment>
<dbReference type="Pfam" id="PF01151">
    <property type="entry name" value="ELO"/>
    <property type="match status" value="1"/>
</dbReference>
<protein>
    <recommendedName>
        <fullName evidence="10">Elongation of very long chain fatty acids protein</fullName>
        <ecNumber evidence="10">2.3.1.199</ecNumber>
    </recommendedName>
    <alternativeName>
        <fullName evidence="10">Very-long-chain 3-oxoacyl-CoA synthase</fullName>
    </alternativeName>
</protein>
<dbReference type="Proteomes" id="UP000728032">
    <property type="component" value="Unassembled WGS sequence"/>
</dbReference>
<feature type="transmembrane region" description="Helical" evidence="10">
    <location>
        <begin position="224"/>
        <end position="241"/>
    </location>
</feature>
<feature type="transmembrane region" description="Helical" evidence="10">
    <location>
        <begin position="193"/>
        <end position="212"/>
    </location>
</feature>
<dbReference type="AlphaFoldDB" id="A0A7R9M3W1"/>
<evidence type="ECO:0000256" key="1">
    <source>
        <dbReference type="ARBA" id="ARBA00004141"/>
    </source>
</evidence>
<dbReference type="EMBL" id="OC920976">
    <property type="protein sequence ID" value="CAD7652995.1"/>
    <property type="molecule type" value="Genomic_DNA"/>
</dbReference>
<evidence type="ECO:0000256" key="10">
    <source>
        <dbReference type="RuleBase" id="RU361115"/>
    </source>
</evidence>
<keyword evidence="5 10" id="KW-0276">Fatty acid metabolism</keyword>
<evidence type="ECO:0000256" key="9">
    <source>
        <dbReference type="ARBA" id="ARBA00023160"/>
    </source>
</evidence>
<dbReference type="GO" id="GO:0030148">
    <property type="term" value="P:sphingolipid biosynthetic process"/>
    <property type="evidence" value="ECO:0007669"/>
    <property type="project" value="TreeGrafter"/>
</dbReference>
<evidence type="ECO:0000313" key="11">
    <source>
        <dbReference type="EMBL" id="CAD7652995.1"/>
    </source>
</evidence>
<dbReference type="OrthoDB" id="10259681at2759"/>
<evidence type="ECO:0000256" key="2">
    <source>
        <dbReference type="ARBA" id="ARBA00022516"/>
    </source>
</evidence>
<keyword evidence="9 10" id="KW-0275">Fatty acid biosynthesis</keyword>
<evidence type="ECO:0000313" key="12">
    <source>
        <dbReference type="Proteomes" id="UP000728032"/>
    </source>
</evidence>
<dbReference type="InterPro" id="IPR030457">
    <property type="entry name" value="ELO_CS"/>
</dbReference>
<organism evidence="11">
    <name type="scientific">Oppiella nova</name>
    <dbReference type="NCBI Taxonomy" id="334625"/>
    <lineage>
        <taxon>Eukaryota</taxon>
        <taxon>Metazoa</taxon>
        <taxon>Ecdysozoa</taxon>
        <taxon>Arthropoda</taxon>
        <taxon>Chelicerata</taxon>
        <taxon>Arachnida</taxon>
        <taxon>Acari</taxon>
        <taxon>Acariformes</taxon>
        <taxon>Sarcoptiformes</taxon>
        <taxon>Oribatida</taxon>
        <taxon>Brachypylina</taxon>
        <taxon>Oppioidea</taxon>
        <taxon>Oppiidae</taxon>
        <taxon>Oppiella</taxon>
    </lineage>
</organism>
<evidence type="ECO:0000256" key="7">
    <source>
        <dbReference type="ARBA" id="ARBA00023098"/>
    </source>
</evidence>
<gene>
    <name evidence="11" type="ORF">ONB1V03_LOCUS9653</name>
</gene>
<evidence type="ECO:0000256" key="3">
    <source>
        <dbReference type="ARBA" id="ARBA00022679"/>
    </source>
</evidence>
<keyword evidence="12" id="KW-1185">Reference proteome</keyword>
<keyword evidence="4 10" id="KW-0812">Transmembrane</keyword>
<accession>A0A7R9M3W1</accession>
<keyword evidence="2 10" id="KW-0444">Lipid biosynthesis</keyword>
<keyword evidence="6 10" id="KW-1133">Transmembrane helix</keyword>
<feature type="transmembrane region" description="Helical" evidence="10">
    <location>
        <begin position="57"/>
        <end position="77"/>
    </location>
</feature>
<evidence type="ECO:0000256" key="4">
    <source>
        <dbReference type="ARBA" id="ARBA00022692"/>
    </source>
</evidence>
<feature type="transmembrane region" description="Helical" evidence="10">
    <location>
        <begin position="28"/>
        <end position="45"/>
    </location>
</feature>
<keyword evidence="8 10" id="KW-0472">Membrane</keyword>
<evidence type="ECO:0000256" key="8">
    <source>
        <dbReference type="ARBA" id="ARBA00023136"/>
    </source>
</evidence>
<dbReference type="GO" id="GO:0009922">
    <property type="term" value="F:fatty acid elongase activity"/>
    <property type="evidence" value="ECO:0007669"/>
    <property type="project" value="UniProtKB-EC"/>
</dbReference>
<reference evidence="11" key="1">
    <citation type="submission" date="2020-11" db="EMBL/GenBank/DDBJ databases">
        <authorList>
            <person name="Tran Van P."/>
        </authorList>
    </citation>
    <scope>NUCLEOTIDE SEQUENCE</scope>
</reference>
<comment type="similarity">
    <text evidence="10">Belongs to the ELO family.</text>
</comment>
<dbReference type="InterPro" id="IPR002076">
    <property type="entry name" value="ELO_fam"/>
</dbReference>
<dbReference type="PROSITE" id="PS01188">
    <property type="entry name" value="ELO"/>
    <property type="match status" value="1"/>
</dbReference>
<sequence length="258" mass="30239">MDSFYEFEQNFNTTKSHQWMADNWHNSVYLSIVYICLISVTKFQMQNRKAFEINRYLFAWNAVLTIFSTIGTIRAIAEVRYVLANHGMVASVCSQAYHTRGSGLWALLFSLSKVLELLDTMFLVLRKKPVIFLHWYHHVTVLMFCWYSYSLNASTGRWFTLVNYTIHSFMYAYYAAQAIGVRVPSKLSKTITIAQIFQMVFGVFINLVSLVLRATTHKSCGVQYQYTAVSLTLYSTYFYLFHQFFKNRYNKTKAIKQK</sequence>
<dbReference type="PANTHER" id="PTHR11157">
    <property type="entry name" value="FATTY ACID ACYL TRANSFERASE-RELATED"/>
    <property type="match status" value="1"/>
</dbReference>
<keyword evidence="7 10" id="KW-0443">Lipid metabolism</keyword>
<dbReference type="EC" id="2.3.1.199" evidence="10"/>
<dbReference type="EMBL" id="CAJPVJ010006151">
    <property type="protein sequence ID" value="CAG2170182.1"/>
    <property type="molecule type" value="Genomic_DNA"/>
</dbReference>
<dbReference type="GO" id="GO:0042761">
    <property type="term" value="P:very long-chain fatty acid biosynthetic process"/>
    <property type="evidence" value="ECO:0007669"/>
    <property type="project" value="TreeGrafter"/>
</dbReference>
<dbReference type="GO" id="GO:0034626">
    <property type="term" value="P:fatty acid elongation, polyunsaturated fatty acid"/>
    <property type="evidence" value="ECO:0007669"/>
    <property type="project" value="TreeGrafter"/>
</dbReference>
<proteinExistence type="inferred from homology"/>
<feature type="transmembrane region" description="Helical" evidence="10">
    <location>
        <begin position="161"/>
        <end position="181"/>
    </location>
</feature>
<dbReference type="GO" id="GO:0005789">
    <property type="term" value="C:endoplasmic reticulum membrane"/>
    <property type="evidence" value="ECO:0007669"/>
    <property type="project" value="TreeGrafter"/>
</dbReference>
<name>A0A7R9M3W1_9ACAR</name>
<dbReference type="GO" id="GO:0019367">
    <property type="term" value="P:fatty acid elongation, saturated fatty acid"/>
    <property type="evidence" value="ECO:0007669"/>
    <property type="project" value="TreeGrafter"/>
</dbReference>
<feature type="transmembrane region" description="Helical" evidence="10">
    <location>
        <begin position="130"/>
        <end position="149"/>
    </location>
</feature>
<dbReference type="GO" id="GO:0034625">
    <property type="term" value="P:fatty acid elongation, monounsaturated fatty acid"/>
    <property type="evidence" value="ECO:0007669"/>
    <property type="project" value="TreeGrafter"/>
</dbReference>
<evidence type="ECO:0000256" key="6">
    <source>
        <dbReference type="ARBA" id="ARBA00022989"/>
    </source>
</evidence>
<comment type="subcellular location">
    <subcellularLocation>
        <location evidence="1">Membrane</location>
        <topology evidence="1">Multi-pass membrane protein</topology>
    </subcellularLocation>
</comment>
<evidence type="ECO:0000256" key="5">
    <source>
        <dbReference type="ARBA" id="ARBA00022832"/>
    </source>
</evidence>
<keyword evidence="3 10" id="KW-0808">Transferase</keyword>
<dbReference type="PANTHER" id="PTHR11157:SF17">
    <property type="entry name" value="ELONGATION OF VERY LONG CHAIN FATTY ACIDS PROTEIN 6"/>
    <property type="match status" value="1"/>
</dbReference>